<organism evidence="1">
    <name type="scientific">marine sediment metagenome</name>
    <dbReference type="NCBI Taxonomy" id="412755"/>
    <lineage>
        <taxon>unclassified sequences</taxon>
        <taxon>metagenomes</taxon>
        <taxon>ecological metagenomes</taxon>
    </lineage>
</organism>
<dbReference type="AlphaFoldDB" id="A0A0F9FAY7"/>
<evidence type="ECO:0000313" key="1">
    <source>
        <dbReference type="EMBL" id="KKL75656.1"/>
    </source>
</evidence>
<reference evidence="1" key="1">
    <citation type="journal article" date="2015" name="Nature">
        <title>Complex archaea that bridge the gap between prokaryotes and eukaryotes.</title>
        <authorList>
            <person name="Spang A."/>
            <person name="Saw J.H."/>
            <person name="Jorgensen S.L."/>
            <person name="Zaremba-Niedzwiedzka K."/>
            <person name="Martijn J."/>
            <person name="Lind A.E."/>
            <person name="van Eijk R."/>
            <person name="Schleper C."/>
            <person name="Guy L."/>
            <person name="Ettema T.J."/>
        </authorList>
    </citation>
    <scope>NUCLEOTIDE SEQUENCE</scope>
</reference>
<name>A0A0F9FAY7_9ZZZZ</name>
<sequence length="36" mass="4479">MTREELDKLYWEEFDVSKYENSDMEQKIISYKLTTD</sequence>
<gene>
    <name evidence="1" type="ORF">LCGC14_2052730</name>
</gene>
<accession>A0A0F9FAY7</accession>
<proteinExistence type="predicted"/>
<protein>
    <submittedName>
        <fullName evidence="1">Uncharacterized protein</fullName>
    </submittedName>
</protein>
<comment type="caution">
    <text evidence="1">The sequence shown here is derived from an EMBL/GenBank/DDBJ whole genome shotgun (WGS) entry which is preliminary data.</text>
</comment>
<dbReference type="EMBL" id="LAZR01024286">
    <property type="protein sequence ID" value="KKL75656.1"/>
    <property type="molecule type" value="Genomic_DNA"/>
</dbReference>